<name>A0A699VVK9_TANCI</name>
<evidence type="ECO:0000313" key="2">
    <source>
        <dbReference type="EMBL" id="GFD37528.1"/>
    </source>
</evidence>
<protein>
    <submittedName>
        <fullName evidence="2">Uncharacterized protein</fullName>
    </submittedName>
</protein>
<feature type="region of interest" description="Disordered" evidence="1">
    <location>
        <begin position="1"/>
        <end position="40"/>
    </location>
</feature>
<accession>A0A699VVK9</accession>
<feature type="compositionally biased region" description="Basic and acidic residues" evidence="1">
    <location>
        <begin position="31"/>
        <end position="40"/>
    </location>
</feature>
<organism evidence="2">
    <name type="scientific">Tanacetum cinerariifolium</name>
    <name type="common">Dalmatian daisy</name>
    <name type="synonym">Chrysanthemum cinerariifolium</name>
    <dbReference type="NCBI Taxonomy" id="118510"/>
    <lineage>
        <taxon>Eukaryota</taxon>
        <taxon>Viridiplantae</taxon>
        <taxon>Streptophyta</taxon>
        <taxon>Embryophyta</taxon>
        <taxon>Tracheophyta</taxon>
        <taxon>Spermatophyta</taxon>
        <taxon>Magnoliopsida</taxon>
        <taxon>eudicotyledons</taxon>
        <taxon>Gunneridae</taxon>
        <taxon>Pentapetalae</taxon>
        <taxon>asterids</taxon>
        <taxon>campanulids</taxon>
        <taxon>Asterales</taxon>
        <taxon>Asteraceae</taxon>
        <taxon>Asteroideae</taxon>
        <taxon>Anthemideae</taxon>
        <taxon>Anthemidinae</taxon>
        <taxon>Tanacetum</taxon>
    </lineage>
</organism>
<dbReference type="EMBL" id="BKCJ011487212">
    <property type="protein sequence ID" value="GFD37528.1"/>
    <property type="molecule type" value="Genomic_DNA"/>
</dbReference>
<reference evidence="2" key="1">
    <citation type="journal article" date="2019" name="Sci. Rep.">
        <title>Draft genome of Tanacetum cinerariifolium, the natural source of mosquito coil.</title>
        <authorList>
            <person name="Yamashiro T."/>
            <person name="Shiraishi A."/>
            <person name="Satake H."/>
            <person name="Nakayama K."/>
        </authorList>
    </citation>
    <scope>NUCLEOTIDE SEQUENCE</scope>
</reference>
<proteinExistence type="predicted"/>
<comment type="caution">
    <text evidence="2">The sequence shown here is derived from an EMBL/GenBank/DDBJ whole genome shotgun (WGS) entry which is preliminary data.</text>
</comment>
<dbReference type="AlphaFoldDB" id="A0A699VVK9"/>
<evidence type="ECO:0000256" key="1">
    <source>
        <dbReference type="SAM" id="MobiDB-lite"/>
    </source>
</evidence>
<gene>
    <name evidence="2" type="ORF">Tci_909497</name>
</gene>
<sequence>SSVKEEILAAQSKASKMESVPAEMLHGLDQQMERKEDGSL</sequence>
<feature type="non-terminal residue" evidence="2">
    <location>
        <position position="1"/>
    </location>
</feature>